<sequence>MSTDLNSYRHCVYKINLHIVFVTKYRRKVITSEILTRMEEIFSRICLGQKSKLIEFGGESDHVHLLIDISPDVAPSKLVNSLKTVSSRLIRKEFAEHINKFYWKPVFWTGAYCVISAGGAPLEILKSYIQNQDEPE</sequence>
<protein>
    <submittedName>
        <fullName evidence="2">Transposase IS200-family protein</fullName>
    </submittedName>
</protein>
<dbReference type="SUPFAM" id="SSF143422">
    <property type="entry name" value="Transposase IS200-like"/>
    <property type="match status" value="1"/>
</dbReference>
<dbReference type="Proteomes" id="UP000010472">
    <property type="component" value="Chromosome"/>
</dbReference>
<dbReference type="NCBIfam" id="NF033573">
    <property type="entry name" value="transpos_IS200"/>
    <property type="match status" value="1"/>
</dbReference>
<gene>
    <name evidence="2" type="ORF">Cri9333_1754</name>
</gene>
<feature type="domain" description="Transposase IS200-like" evidence="1">
    <location>
        <begin position="12"/>
        <end position="132"/>
    </location>
</feature>
<dbReference type="PANTHER" id="PTHR33360:SF2">
    <property type="entry name" value="TRANSPOSASE FOR INSERTION SEQUENCE ELEMENT IS200"/>
    <property type="match status" value="1"/>
</dbReference>
<dbReference type="PANTHER" id="PTHR33360">
    <property type="entry name" value="TRANSPOSASE FOR INSERTION SEQUENCE ELEMENT IS200"/>
    <property type="match status" value="1"/>
</dbReference>
<dbReference type="SMART" id="SM01321">
    <property type="entry name" value="Y1_Tnp"/>
    <property type="match status" value="1"/>
</dbReference>
<dbReference type="RefSeq" id="WP_015202757.1">
    <property type="nucleotide sequence ID" value="NC_019753.1"/>
</dbReference>
<dbReference type="HOGENOM" id="CLU_101320_2_2_3"/>
<dbReference type="GO" id="GO:0003677">
    <property type="term" value="F:DNA binding"/>
    <property type="evidence" value="ECO:0007669"/>
    <property type="project" value="InterPro"/>
</dbReference>
<dbReference type="EMBL" id="CP003620">
    <property type="protein sequence ID" value="AFZ12639.1"/>
    <property type="molecule type" value="Genomic_DNA"/>
</dbReference>
<dbReference type="Pfam" id="PF01797">
    <property type="entry name" value="Y1_Tnp"/>
    <property type="match status" value="1"/>
</dbReference>
<dbReference type="Gene3D" id="3.30.70.1290">
    <property type="entry name" value="Transposase IS200-like"/>
    <property type="match status" value="1"/>
</dbReference>
<dbReference type="GO" id="GO:0006313">
    <property type="term" value="P:DNA transposition"/>
    <property type="evidence" value="ECO:0007669"/>
    <property type="project" value="InterPro"/>
</dbReference>
<dbReference type="AlphaFoldDB" id="K9VYM3"/>
<dbReference type="GO" id="GO:0004803">
    <property type="term" value="F:transposase activity"/>
    <property type="evidence" value="ECO:0007669"/>
    <property type="project" value="InterPro"/>
</dbReference>
<reference evidence="2 3" key="1">
    <citation type="submission" date="2012-06" db="EMBL/GenBank/DDBJ databases">
        <title>Finished chromosome of genome of Crinalium epipsammum PCC 9333.</title>
        <authorList>
            <consortium name="US DOE Joint Genome Institute"/>
            <person name="Gugger M."/>
            <person name="Coursin T."/>
            <person name="Rippka R."/>
            <person name="Tandeau De Marsac N."/>
            <person name="Huntemann M."/>
            <person name="Wei C.-L."/>
            <person name="Han J."/>
            <person name="Detter J.C."/>
            <person name="Han C."/>
            <person name="Tapia R."/>
            <person name="Davenport K."/>
            <person name="Daligault H."/>
            <person name="Erkkila T."/>
            <person name="Gu W."/>
            <person name="Munk A.C.C."/>
            <person name="Teshima H."/>
            <person name="Xu Y."/>
            <person name="Chain P."/>
            <person name="Chen A."/>
            <person name="Krypides N."/>
            <person name="Mavromatis K."/>
            <person name="Markowitz V."/>
            <person name="Szeto E."/>
            <person name="Ivanova N."/>
            <person name="Mikhailova N."/>
            <person name="Ovchinnikova G."/>
            <person name="Pagani I."/>
            <person name="Pati A."/>
            <person name="Goodwin L."/>
            <person name="Peters L."/>
            <person name="Pitluck S."/>
            <person name="Woyke T."/>
            <person name="Kerfeld C."/>
        </authorList>
    </citation>
    <scope>NUCLEOTIDE SEQUENCE [LARGE SCALE GENOMIC DNA]</scope>
    <source>
        <strain evidence="2 3">PCC 9333</strain>
    </source>
</reference>
<proteinExistence type="predicted"/>
<dbReference type="InterPro" id="IPR002686">
    <property type="entry name" value="Transposase_17"/>
</dbReference>
<dbReference type="eggNOG" id="COG1943">
    <property type="taxonomic scope" value="Bacteria"/>
</dbReference>
<name>K9VYM3_9CYAN</name>
<dbReference type="OrthoDB" id="9798161at2"/>
<evidence type="ECO:0000259" key="1">
    <source>
        <dbReference type="SMART" id="SM01321"/>
    </source>
</evidence>
<evidence type="ECO:0000313" key="3">
    <source>
        <dbReference type="Proteomes" id="UP000010472"/>
    </source>
</evidence>
<organism evidence="2 3">
    <name type="scientific">Crinalium epipsammum PCC 9333</name>
    <dbReference type="NCBI Taxonomy" id="1173022"/>
    <lineage>
        <taxon>Bacteria</taxon>
        <taxon>Bacillati</taxon>
        <taxon>Cyanobacteriota</taxon>
        <taxon>Cyanophyceae</taxon>
        <taxon>Gomontiellales</taxon>
        <taxon>Gomontiellaceae</taxon>
        <taxon>Crinalium</taxon>
    </lineage>
</organism>
<accession>K9VYM3</accession>
<evidence type="ECO:0000313" key="2">
    <source>
        <dbReference type="EMBL" id="AFZ12639.1"/>
    </source>
</evidence>
<keyword evidence="3" id="KW-1185">Reference proteome</keyword>
<dbReference type="InterPro" id="IPR036515">
    <property type="entry name" value="Transposase_17_sf"/>
</dbReference>
<dbReference type="KEGG" id="cep:Cri9333_1754"/>